<dbReference type="RefSeq" id="WP_133199480.1">
    <property type="nucleotide sequence ID" value="NZ_JBHUCW010000027.1"/>
</dbReference>
<dbReference type="Proteomes" id="UP000295722">
    <property type="component" value="Unassembled WGS sequence"/>
</dbReference>
<evidence type="ECO:0000313" key="4">
    <source>
        <dbReference type="Proteomes" id="UP000295722"/>
    </source>
</evidence>
<gene>
    <name evidence="3" type="ORF">EYW47_35505</name>
</gene>
<sequence length="315" mass="36095">MEYTGLVNKFKVNRPLTDEERRNRLDPAKRLEVSPNYFSSTIRMNSRYLEVVDKYYGWKGALTFVTGALLVVCLGMVWIAANIFFVDGLMGNPDDRTANMLLGIGPLLLSVTVSSALIWLIFRECFRLTHYPIRLQRDLRMVHVFRLDGTVFSVPWDKVFFTLGRGNRAFGVQTWDVRGHVLADDGVTVVETFCFALAWPEIKGLHEYWEYVRRYMEEGPEAIAPDTLAYLPIADRRETWGFGLLRLALNLPGLTFAQLIMAPAFLLFSIGRWFAMRTCRIPVWPKHIEEACVVEAGDPFAKDASSNPKNLWKVM</sequence>
<dbReference type="InterPro" id="IPR023352">
    <property type="entry name" value="MAPEG-like_dom_sf"/>
</dbReference>
<keyword evidence="1" id="KW-1133">Transmembrane helix</keyword>
<dbReference type="Pfam" id="PF20455">
    <property type="entry name" value="DUF6708"/>
    <property type="match status" value="1"/>
</dbReference>
<evidence type="ECO:0000259" key="2">
    <source>
        <dbReference type="Pfam" id="PF20455"/>
    </source>
</evidence>
<reference evidence="3 4" key="1">
    <citation type="submission" date="2019-03" db="EMBL/GenBank/DDBJ databases">
        <title>Paraburkholderia sp. 4M-K11, isolated from subtropical forest soil.</title>
        <authorList>
            <person name="Gao Z.-H."/>
            <person name="Qiu L.-H."/>
        </authorList>
    </citation>
    <scope>NUCLEOTIDE SEQUENCE [LARGE SCALE GENOMIC DNA]</scope>
    <source>
        <strain evidence="3 4">4M-K11</strain>
    </source>
</reference>
<keyword evidence="1" id="KW-0812">Transmembrane</keyword>
<feature type="transmembrane region" description="Helical" evidence="1">
    <location>
        <begin position="61"/>
        <end position="86"/>
    </location>
</feature>
<comment type="caution">
    <text evidence="3">The sequence shown here is derived from an EMBL/GenBank/DDBJ whole genome shotgun (WGS) entry which is preliminary data.</text>
</comment>
<dbReference type="EMBL" id="SMRP01000035">
    <property type="protein sequence ID" value="TDG18082.1"/>
    <property type="molecule type" value="Genomic_DNA"/>
</dbReference>
<keyword evidence="4" id="KW-1185">Reference proteome</keyword>
<protein>
    <recommendedName>
        <fullName evidence="2">DUF6708 domain-containing protein</fullName>
    </recommendedName>
</protein>
<name>A0A4R5LZE7_9BURK</name>
<dbReference type="AlphaFoldDB" id="A0A4R5LZE7"/>
<feature type="domain" description="DUF6708" evidence="2">
    <location>
        <begin position="115"/>
        <end position="295"/>
    </location>
</feature>
<feature type="transmembrane region" description="Helical" evidence="1">
    <location>
        <begin position="254"/>
        <end position="275"/>
    </location>
</feature>
<proteinExistence type="predicted"/>
<evidence type="ECO:0000313" key="3">
    <source>
        <dbReference type="EMBL" id="TDG18082.1"/>
    </source>
</evidence>
<feature type="transmembrane region" description="Helical" evidence="1">
    <location>
        <begin position="98"/>
        <end position="122"/>
    </location>
</feature>
<accession>A0A4R5LZE7</accession>
<dbReference type="InterPro" id="IPR046554">
    <property type="entry name" value="DUF6708"/>
</dbReference>
<dbReference type="SUPFAM" id="SSF161084">
    <property type="entry name" value="MAPEG domain-like"/>
    <property type="match status" value="1"/>
</dbReference>
<keyword evidence="1" id="KW-0472">Membrane</keyword>
<organism evidence="3 4">
    <name type="scientific">Paraburkholderia silviterrae</name>
    <dbReference type="NCBI Taxonomy" id="2528715"/>
    <lineage>
        <taxon>Bacteria</taxon>
        <taxon>Pseudomonadati</taxon>
        <taxon>Pseudomonadota</taxon>
        <taxon>Betaproteobacteria</taxon>
        <taxon>Burkholderiales</taxon>
        <taxon>Burkholderiaceae</taxon>
        <taxon>Paraburkholderia</taxon>
    </lineage>
</organism>
<dbReference type="OrthoDB" id="8915060at2"/>
<evidence type="ECO:0000256" key="1">
    <source>
        <dbReference type="SAM" id="Phobius"/>
    </source>
</evidence>